<keyword evidence="16" id="KW-1133">Transmembrane helix</keyword>
<keyword evidence="11" id="KW-0694">RNA-binding</keyword>
<comment type="caution">
    <text evidence="18">The sequence shown here is derived from an EMBL/GenBank/DDBJ whole genome shotgun (WGS) entry which is preliminary data.</text>
</comment>
<dbReference type="EC" id="3.1.4.37" evidence="6"/>
<dbReference type="GO" id="GO:0016020">
    <property type="term" value="C:membrane"/>
    <property type="evidence" value="ECO:0007669"/>
    <property type="project" value="UniProtKB-SubCell"/>
</dbReference>
<feature type="domain" description="Cyclic nucleotide phosphodiesterase catalytic" evidence="17">
    <location>
        <begin position="205"/>
        <end position="454"/>
    </location>
</feature>
<dbReference type="AlphaFoldDB" id="A0A2B4SKJ0"/>
<evidence type="ECO:0000256" key="11">
    <source>
        <dbReference type="ARBA" id="ARBA00022884"/>
    </source>
</evidence>
<evidence type="ECO:0000256" key="6">
    <source>
        <dbReference type="ARBA" id="ARBA00012317"/>
    </source>
</evidence>
<dbReference type="Gene3D" id="3.40.50.300">
    <property type="entry name" value="P-loop containing nucleotide triphosphate hydrolases"/>
    <property type="match status" value="1"/>
</dbReference>
<evidence type="ECO:0000313" key="19">
    <source>
        <dbReference type="Proteomes" id="UP000225706"/>
    </source>
</evidence>
<dbReference type="STRING" id="50429.A0A2B4SKJ0"/>
<dbReference type="GO" id="GO:0003723">
    <property type="term" value="F:RNA binding"/>
    <property type="evidence" value="ECO:0007669"/>
    <property type="project" value="UniProtKB-KW"/>
</dbReference>
<evidence type="ECO:0000256" key="12">
    <source>
        <dbReference type="ARBA" id="ARBA00023136"/>
    </source>
</evidence>
<comment type="function">
    <text evidence="15">Catalyzes the formation of 2'-nucleotide products from 2',3'-cyclic substrates. May participate in RNA metabolism in the myelinating cell, CNP is the third most abundant protein in central nervous system myelin.</text>
</comment>
<dbReference type="OrthoDB" id="3231855at2759"/>
<evidence type="ECO:0000256" key="3">
    <source>
        <dbReference type="ARBA" id="ARBA00004635"/>
    </source>
</evidence>
<evidence type="ECO:0000259" key="17">
    <source>
        <dbReference type="Pfam" id="PF05881"/>
    </source>
</evidence>
<keyword evidence="10" id="KW-0378">Hydrolase</keyword>
<name>A0A2B4SKJ0_STYPI</name>
<comment type="subunit">
    <text evidence="5">Exists as monomers and homodimers.</text>
</comment>
<accession>A0A2B4SKJ0</accession>
<evidence type="ECO:0000256" key="9">
    <source>
        <dbReference type="ARBA" id="ARBA00022553"/>
    </source>
</evidence>
<dbReference type="InterPro" id="IPR009097">
    <property type="entry name" value="Cyclic_Pdiesterase"/>
</dbReference>
<dbReference type="InterPro" id="IPR027417">
    <property type="entry name" value="P-loop_NTPase"/>
</dbReference>
<keyword evidence="12 16" id="KW-0472">Membrane</keyword>
<organism evidence="18 19">
    <name type="scientific">Stylophora pistillata</name>
    <name type="common">Smooth cauliflower coral</name>
    <dbReference type="NCBI Taxonomy" id="50429"/>
    <lineage>
        <taxon>Eukaryota</taxon>
        <taxon>Metazoa</taxon>
        <taxon>Cnidaria</taxon>
        <taxon>Anthozoa</taxon>
        <taxon>Hexacorallia</taxon>
        <taxon>Scleractinia</taxon>
        <taxon>Astrocoeniina</taxon>
        <taxon>Pocilloporidae</taxon>
        <taxon>Stylophora</taxon>
    </lineage>
</organism>
<evidence type="ECO:0000256" key="4">
    <source>
        <dbReference type="ARBA" id="ARBA00008662"/>
    </source>
</evidence>
<dbReference type="GO" id="GO:0004113">
    <property type="term" value="F:2',3'-cyclic-nucleotide 3'-phosphodiesterase activity"/>
    <property type="evidence" value="ECO:0007669"/>
    <property type="project" value="UniProtKB-EC"/>
</dbReference>
<dbReference type="Proteomes" id="UP000225706">
    <property type="component" value="Unassembled WGS sequence"/>
</dbReference>
<evidence type="ECO:0000256" key="5">
    <source>
        <dbReference type="ARBA" id="ARBA00011781"/>
    </source>
</evidence>
<feature type="transmembrane region" description="Helical" evidence="16">
    <location>
        <begin position="6"/>
        <end position="27"/>
    </location>
</feature>
<dbReference type="SUPFAM" id="SSF55144">
    <property type="entry name" value="LigT-like"/>
    <property type="match status" value="1"/>
</dbReference>
<proteinExistence type="inferred from homology"/>
<keyword evidence="14" id="KW-0636">Prenylation</keyword>
<dbReference type="PANTHER" id="PTHR10156:SF0">
    <property type="entry name" value="2',3'-CYCLIC-NUCLEOTIDE 3'-PHOSPHODIESTERASE"/>
    <property type="match status" value="1"/>
</dbReference>
<evidence type="ECO:0000256" key="16">
    <source>
        <dbReference type="SAM" id="Phobius"/>
    </source>
</evidence>
<dbReference type="Pfam" id="PF13671">
    <property type="entry name" value="AAA_33"/>
    <property type="match status" value="1"/>
</dbReference>
<keyword evidence="19" id="KW-1185">Reference proteome</keyword>
<gene>
    <name evidence="18" type="primary">CNP</name>
    <name evidence="18" type="ORF">AWC38_SpisGene5384</name>
</gene>
<keyword evidence="9" id="KW-0597">Phosphoprotein</keyword>
<evidence type="ECO:0000313" key="18">
    <source>
        <dbReference type="EMBL" id="PFX29886.1"/>
    </source>
</evidence>
<dbReference type="Pfam" id="PF05881">
    <property type="entry name" value="CNPase"/>
    <property type="match status" value="1"/>
</dbReference>
<reference evidence="19" key="1">
    <citation type="journal article" date="2017" name="bioRxiv">
        <title>Comparative analysis of the genomes of Stylophora pistillata and Acropora digitifera provides evidence for extensive differences between species of corals.</title>
        <authorList>
            <person name="Voolstra C.R."/>
            <person name="Li Y."/>
            <person name="Liew Y.J."/>
            <person name="Baumgarten S."/>
            <person name="Zoccola D."/>
            <person name="Flot J.-F."/>
            <person name="Tambutte S."/>
            <person name="Allemand D."/>
            <person name="Aranda M."/>
        </authorList>
    </citation>
    <scope>NUCLEOTIDE SEQUENCE [LARGE SCALE GENOMIC DNA]</scope>
</reference>
<dbReference type="Gene3D" id="3.90.1740.10">
    <property type="entry name" value="2',3'-cyclic nucleotide 3'-phosphodiesterase superfamily"/>
    <property type="match status" value="1"/>
</dbReference>
<keyword evidence="8" id="KW-0488">Methylation</keyword>
<dbReference type="InterPro" id="IPR047325">
    <property type="entry name" value="CNPase_cat"/>
</dbReference>
<dbReference type="GO" id="GO:0009214">
    <property type="term" value="P:cyclic nucleotide catabolic process"/>
    <property type="evidence" value="ECO:0007669"/>
    <property type="project" value="InterPro"/>
</dbReference>
<comment type="similarity">
    <text evidence="4">Belongs to the 2H phosphoesterase superfamily. CNPase family.</text>
</comment>
<evidence type="ECO:0000256" key="7">
    <source>
        <dbReference type="ARBA" id="ARBA00014478"/>
    </source>
</evidence>
<comment type="subcellular location">
    <subcellularLocation>
        <location evidence="2">Melanosome</location>
    </subcellularLocation>
    <subcellularLocation>
        <location evidence="3">Membrane</location>
        <topology evidence="3">Lipid-anchor</topology>
    </subcellularLocation>
</comment>
<dbReference type="EMBL" id="LSMT01000059">
    <property type="protein sequence ID" value="PFX29886.1"/>
    <property type="molecule type" value="Genomic_DNA"/>
</dbReference>
<dbReference type="SUPFAM" id="SSF52540">
    <property type="entry name" value="P-loop containing nucleoside triphosphate hydrolases"/>
    <property type="match status" value="1"/>
</dbReference>
<evidence type="ECO:0000256" key="15">
    <source>
        <dbReference type="ARBA" id="ARBA00045937"/>
    </source>
</evidence>
<dbReference type="PANTHER" id="PTHR10156">
    <property type="entry name" value="2',3'-CYCLIC-NUCLEOTIDE 3'-PHOSPHODIESTERASE"/>
    <property type="match status" value="1"/>
</dbReference>
<evidence type="ECO:0000256" key="8">
    <source>
        <dbReference type="ARBA" id="ARBA00022481"/>
    </source>
</evidence>
<keyword evidence="16" id="KW-0812">Transmembrane</keyword>
<evidence type="ECO:0000256" key="13">
    <source>
        <dbReference type="ARBA" id="ARBA00023288"/>
    </source>
</evidence>
<comment type="catalytic activity">
    <reaction evidence="1">
        <text>a nucleoside 2',3'-cyclic phosphate + H2O = a nucleoside 2'-phosphate + H(+)</text>
        <dbReference type="Rhea" id="RHEA:14489"/>
        <dbReference type="ChEBI" id="CHEBI:15377"/>
        <dbReference type="ChEBI" id="CHEBI:15378"/>
        <dbReference type="ChEBI" id="CHEBI:66954"/>
        <dbReference type="ChEBI" id="CHEBI:78552"/>
        <dbReference type="EC" id="3.1.4.37"/>
    </reaction>
</comment>
<dbReference type="GO" id="GO:0005737">
    <property type="term" value="C:cytoplasm"/>
    <property type="evidence" value="ECO:0007669"/>
    <property type="project" value="TreeGrafter"/>
</dbReference>
<sequence>MKLKSFAVFVAISFSIAFLSTAVYLILYERDGRKKNEEDNYDRETLDFPFLQDTKTIEFIMNSKVMLIMRGLPGSGKSEIARNIKQVYGDLAVICCADDFRLNDQGQYVWKIEEYEATHIKCNEKASRACEDEIPVVVIDNTNVDSRKLSKYITIAYNTCYHVVLVEPRTWWKYNITELAVRNLHDVTEVTLRDLMSKFKQMFAIYYGWFPSEEKLGTLKDCMLQVLRDCMGKIPSFRDQLAKKNYKDAQGFTEVTCNALSMPCLEKQPIRLHVTSFFDQGVFGHKSSDYASLPAVQEALGSVTTLTVIAWTITPRAVTARVKLNQSQLKLWGKSDSVTSGEAGRHFRINEATACVSETVDSSFVPISYANLAIKPAVGVGDTAHITLSLQRDTRPVQGQHDMSELVRLEMQANQDYLEYALTKGVARDYGDGHWAVYLNEPLYIDALFTGFYGS</sequence>
<evidence type="ECO:0000256" key="2">
    <source>
        <dbReference type="ARBA" id="ARBA00004223"/>
    </source>
</evidence>
<dbReference type="InterPro" id="IPR008431">
    <property type="entry name" value="CNPase"/>
</dbReference>
<evidence type="ECO:0000256" key="14">
    <source>
        <dbReference type="ARBA" id="ARBA00023289"/>
    </source>
</evidence>
<protein>
    <recommendedName>
        <fullName evidence="7">2',3'-cyclic-nucleotide 3'-phosphodiesterase</fullName>
        <ecNumber evidence="6">3.1.4.37</ecNumber>
    </recommendedName>
</protein>
<evidence type="ECO:0000256" key="10">
    <source>
        <dbReference type="ARBA" id="ARBA00022801"/>
    </source>
</evidence>
<keyword evidence="13" id="KW-0449">Lipoprotein</keyword>
<evidence type="ECO:0000256" key="1">
    <source>
        <dbReference type="ARBA" id="ARBA00000610"/>
    </source>
</evidence>